<name>A0A133NC72_9FUSO</name>
<evidence type="ECO:0000313" key="4">
    <source>
        <dbReference type="EMBL" id="KXA13879.1"/>
    </source>
</evidence>
<protein>
    <submittedName>
        <fullName evidence="4">Hydrolase, NUDIX family</fullName>
    </submittedName>
</protein>
<dbReference type="PANTHER" id="PTHR11839">
    <property type="entry name" value="UDP/ADP-SUGAR PYROPHOSPHATASE"/>
    <property type="match status" value="1"/>
</dbReference>
<dbReference type="CDD" id="cd03424">
    <property type="entry name" value="NUDIX_ADPRase_Nudt5_UGPPase_Nudt14"/>
    <property type="match status" value="1"/>
</dbReference>
<feature type="domain" description="Nudix hydrolase" evidence="3">
    <location>
        <begin position="38"/>
        <end position="167"/>
    </location>
</feature>
<dbReference type="InterPro" id="IPR000086">
    <property type="entry name" value="NUDIX_hydrolase_dom"/>
</dbReference>
<dbReference type="GO" id="GO:0019693">
    <property type="term" value="P:ribose phosphate metabolic process"/>
    <property type="evidence" value="ECO:0007669"/>
    <property type="project" value="TreeGrafter"/>
</dbReference>
<dbReference type="GO" id="GO:0006753">
    <property type="term" value="P:nucleoside phosphate metabolic process"/>
    <property type="evidence" value="ECO:0007669"/>
    <property type="project" value="TreeGrafter"/>
</dbReference>
<accession>A0A133NC72</accession>
<dbReference type="SUPFAM" id="SSF55811">
    <property type="entry name" value="Nudix"/>
    <property type="match status" value="1"/>
</dbReference>
<dbReference type="Proteomes" id="UP000070617">
    <property type="component" value="Unassembled WGS sequence"/>
</dbReference>
<reference evidence="5" key="1">
    <citation type="submission" date="2016-01" db="EMBL/GenBank/DDBJ databases">
        <authorList>
            <person name="Mitreva M."/>
            <person name="Pepin K.H."/>
            <person name="Mihindukulasuriya K.A."/>
            <person name="Fulton R."/>
            <person name="Fronick C."/>
            <person name="O'Laughlin M."/>
            <person name="Miner T."/>
            <person name="Herter B."/>
            <person name="Rosa B.A."/>
            <person name="Cordes M."/>
            <person name="Tomlinson C."/>
            <person name="Wollam A."/>
            <person name="Palsikar V.B."/>
            <person name="Mardis E.R."/>
            <person name="Wilson R.K."/>
        </authorList>
    </citation>
    <scope>NUCLEOTIDE SEQUENCE [LARGE SCALE GENOMIC DNA]</scope>
    <source>
        <strain evidence="5">CMW8396</strain>
    </source>
</reference>
<sequence>MKFKHKERKEVFRNDVVTVYNENLVLPNGKEVTWTFTGKKEVVAILALTKKQTVIMVEQYRPAIRREFLEIPAGLVEKNELPLEAAKRELEEETGYQAESWTKICSYFGSAGVSDGEYHLFLAKELKKTHQHLDEDEFLTVREIPFKEISIYDLQDPKSIIAFQYYLLSSSCCEDTNK</sequence>
<dbReference type="GO" id="GO:0005829">
    <property type="term" value="C:cytosol"/>
    <property type="evidence" value="ECO:0007669"/>
    <property type="project" value="TreeGrafter"/>
</dbReference>
<keyword evidence="2 4" id="KW-0378">Hydrolase</keyword>
<dbReference type="GO" id="GO:0016787">
    <property type="term" value="F:hydrolase activity"/>
    <property type="evidence" value="ECO:0007669"/>
    <property type="project" value="UniProtKB-KW"/>
</dbReference>
<evidence type="ECO:0000256" key="2">
    <source>
        <dbReference type="ARBA" id="ARBA00022801"/>
    </source>
</evidence>
<evidence type="ECO:0000256" key="1">
    <source>
        <dbReference type="ARBA" id="ARBA00001946"/>
    </source>
</evidence>
<dbReference type="PANTHER" id="PTHR11839:SF18">
    <property type="entry name" value="NUDIX HYDROLASE DOMAIN-CONTAINING PROTEIN"/>
    <property type="match status" value="1"/>
</dbReference>
<gene>
    <name evidence="4" type="ORF">HMPREF3206_01188</name>
</gene>
<comment type="caution">
    <text evidence="4">The sequence shown here is derived from an EMBL/GenBank/DDBJ whole genome shotgun (WGS) entry which is preliminary data.</text>
</comment>
<proteinExistence type="predicted"/>
<organism evidence="4 5">
    <name type="scientific">Fusobacterium equinum</name>
    <dbReference type="NCBI Taxonomy" id="134605"/>
    <lineage>
        <taxon>Bacteria</taxon>
        <taxon>Fusobacteriati</taxon>
        <taxon>Fusobacteriota</taxon>
        <taxon>Fusobacteriia</taxon>
        <taxon>Fusobacteriales</taxon>
        <taxon>Fusobacteriaceae</taxon>
        <taxon>Fusobacterium</taxon>
    </lineage>
</organism>
<dbReference type="Pfam" id="PF00293">
    <property type="entry name" value="NUDIX"/>
    <property type="match status" value="1"/>
</dbReference>
<comment type="cofactor">
    <cofactor evidence="1">
        <name>Mg(2+)</name>
        <dbReference type="ChEBI" id="CHEBI:18420"/>
    </cofactor>
</comment>
<evidence type="ECO:0000259" key="3">
    <source>
        <dbReference type="PROSITE" id="PS51462"/>
    </source>
</evidence>
<dbReference type="Gene3D" id="3.90.79.10">
    <property type="entry name" value="Nucleoside Triphosphate Pyrophosphohydrolase"/>
    <property type="match status" value="1"/>
</dbReference>
<dbReference type="InterPro" id="IPR020084">
    <property type="entry name" value="NUDIX_hydrolase_CS"/>
</dbReference>
<dbReference type="STRING" id="134605.HMPREF3206_01188"/>
<dbReference type="RefSeq" id="WP_008800612.1">
    <property type="nucleotide sequence ID" value="NZ_KQ956550.1"/>
</dbReference>
<dbReference type="PROSITE" id="PS00893">
    <property type="entry name" value="NUDIX_BOX"/>
    <property type="match status" value="1"/>
</dbReference>
<keyword evidence="5" id="KW-1185">Reference proteome</keyword>
<dbReference type="EMBL" id="LRPX01000058">
    <property type="protein sequence ID" value="KXA13879.1"/>
    <property type="molecule type" value="Genomic_DNA"/>
</dbReference>
<dbReference type="InterPro" id="IPR015797">
    <property type="entry name" value="NUDIX_hydrolase-like_dom_sf"/>
</dbReference>
<evidence type="ECO:0000313" key="5">
    <source>
        <dbReference type="Proteomes" id="UP000070617"/>
    </source>
</evidence>
<dbReference type="AlphaFoldDB" id="A0A133NC72"/>
<dbReference type="PROSITE" id="PS51462">
    <property type="entry name" value="NUDIX"/>
    <property type="match status" value="1"/>
</dbReference>